<gene>
    <name evidence="2" type="ORF">EYF80_057794</name>
</gene>
<sequence length="92" mass="10435">MTSPSTEARRRLLSERRDTTLRNKLPRRPSLCSGAMTTSFTSSSRHVYESESTESRSHVSVFVPRERRNTTLPPTGAYRSRLVASWGCSFIV</sequence>
<name>A0A4Z2EUJ3_9TELE</name>
<keyword evidence="3" id="KW-1185">Reference proteome</keyword>
<comment type="caution">
    <text evidence="2">The sequence shown here is derived from an EMBL/GenBank/DDBJ whole genome shotgun (WGS) entry which is preliminary data.</text>
</comment>
<feature type="compositionally biased region" description="Polar residues" evidence="1">
    <location>
        <begin position="35"/>
        <end position="45"/>
    </location>
</feature>
<evidence type="ECO:0000256" key="1">
    <source>
        <dbReference type="SAM" id="MobiDB-lite"/>
    </source>
</evidence>
<reference evidence="2 3" key="1">
    <citation type="submission" date="2019-03" db="EMBL/GenBank/DDBJ databases">
        <title>First draft genome of Liparis tanakae, snailfish: a comprehensive survey of snailfish specific genes.</title>
        <authorList>
            <person name="Kim W."/>
            <person name="Song I."/>
            <person name="Jeong J.-H."/>
            <person name="Kim D."/>
            <person name="Kim S."/>
            <person name="Ryu S."/>
            <person name="Song J.Y."/>
            <person name="Lee S.K."/>
        </authorList>
    </citation>
    <scope>NUCLEOTIDE SEQUENCE [LARGE SCALE GENOMIC DNA]</scope>
    <source>
        <tissue evidence="2">Muscle</tissue>
    </source>
</reference>
<feature type="compositionally biased region" description="Basic and acidic residues" evidence="1">
    <location>
        <begin position="46"/>
        <end position="57"/>
    </location>
</feature>
<evidence type="ECO:0000313" key="3">
    <source>
        <dbReference type="Proteomes" id="UP000314294"/>
    </source>
</evidence>
<organism evidence="2 3">
    <name type="scientific">Liparis tanakae</name>
    <name type="common">Tanaka's snailfish</name>
    <dbReference type="NCBI Taxonomy" id="230148"/>
    <lineage>
        <taxon>Eukaryota</taxon>
        <taxon>Metazoa</taxon>
        <taxon>Chordata</taxon>
        <taxon>Craniata</taxon>
        <taxon>Vertebrata</taxon>
        <taxon>Euteleostomi</taxon>
        <taxon>Actinopterygii</taxon>
        <taxon>Neopterygii</taxon>
        <taxon>Teleostei</taxon>
        <taxon>Neoteleostei</taxon>
        <taxon>Acanthomorphata</taxon>
        <taxon>Eupercaria</taxon>
        <taxon>Perciformes</taxon>
        <taxon>Cottioidei</taxon>
        <taxon>Cottales</taxon>
        <taxon>Liparidae</taxon>
        <taxon>Liparis</taxon>
    </lineage>
</organism>
<feature type="compositionally biased region" description="Basic and acidic residues" evidence="1">
    <location>
        <begin position="7"/>
        <end position="21"/>
    </location>
</feature>
<dbReference type="AlphaFoldDB" id="A0A4Z2EUJ3"/>
<proteinExistence type="predicted"/>
<protein>
    <submittedName>
        <fullName evidence="2">Uncharacterized protein</fullName>
    </submittedName>
</protein>
<dbReference type="Proteomes" id="UP000314294">
    <property type="component" value="Unassembled WGS sequence"/>
</dbReference>
<evidence type="ECO:0000313" key="2">
    <source>
        <dbReference type="EMBL" id="TNN32044.1"/>
    </source>
</evidence>
<dbReference type="EMBL" id="SRLO01002966">
    <property type="protein sequence ID" value="TNN32044.1"/>
    <property type="molecule type" value="Genomic_DNA"/>
</dbReference>
<feature type="region of interest" description="Disordered" evidence="1">
    <location>
        <begin position="1"/>
        <end position="59"/>
    </location>
</feature>
<accession>A0A4Z2EUJ3</accession>